<dbReference type="VEuPathDB" id="FungiDB:PHYBLDRAFT_65967"/>
<dbReference type="GO" id="GO:0042276">
    <property type="term" value="P:error-prone translesion synthesis"/>
    <property type="evidence" value="ECO:0007669"/>
    <property type="project" value="TreeGrafter"/>
</dbReference>
<keyword evidence="8" id="KW-0539">Nucleus</keyword>
<evidence type="ECO:0000256" key="2">
    <source>
        <dbReference type="ARBA" id="ARBA00022679"/>
    </source>
</evidence>
<organism evidence="13 14">
    <name type="scientific">Phycomyces blakesleeanus (strain ATCC 8743b / DSM 1359 / FGSC 10004 / NBRC 33097 / NRRL 1555)</name>
    <dbReference type="NCBI Taxonomy" id="763407"/>
    <lineage>
        <taxon>Eukaryota</taxon>
        <taxon>Fungi</taxon>
        <taxon>Fungi incertae sedis</taxon>
        <taxon>Mucoromycota</taxon>
        <taxon>Mucoromycotina</taxon>
        <taxon>Mucoromycetes</taxon>
        <taxon>Mucorales</taxon>
        <taxon>Phycomycetaceae</taxon>
        <taxon>Phycomyces</taxon>
    </lineage>
</organism>
<evidence type="ECO:0000256" key="3">
    <source>
        <dbReference type="ARBA" id="ARBA00022723"/>
    </source>
</evidence>
<dbReference type="Proteomes" id="UP000077315">
    <property type="component" value="Unassembled WGS sequence"/>
</dbReference>
<dbReference type="FunFam" id="3.40.1170.60:FF:000008">
    <property type="entry name" value="DNA polymerase eta subunit"/>
    <property type="match status" value="1"/>
</dbReference>
<dbReference type="GO" id="GO:0008270">
    <property type="term" value="F:zinc ion binding"/>
    <property type="evidence" value="ECO:0007669"/>
    <property type="project" value="UniProtKB-KW"/>
</dbReference>
<dbReference type="RefSeq" id="XP_018291396.1">
    <property type="nucleotide sequence ID" value="XM_018441566.1"/>
</dbReference>
<dbReference type="InterPro" id="IPR036775">
    <property type="entry name" value="DNA_pol_Y-fam_lit_finger_sf"/>
</dbReference>
<dbReference type="Pfam" id="PF11799">
    <property type="entry name" value="IMS_C"/>
    <property type="match status" value="1"/>
</dbReference>
<gene>
    <name evidence="13" type="ORF">PHYBLDRAFT_65967</name>
</gene>
<keyword evidence="14" id="KW-1185">Reference proteome</keyword>
<keyword evidence="6" id="KW-0862">Zinc</keyword>
<keyword evidence="3" id="KW-0479">Metal-binding</keyword>
<keyword evidence="2" id="KW-0808">Transferase</keyword>
<sequence length="609" mass="68756">MTFQLPSCLINSKCIIHIDLDCFYCQVEERRVNLTPGTPAAVQQWGGLIAVNYAARRAGVQRHNTVEEARKLCPEIMLLHVATYAENDKEPHYYPNPDRATHKVSLDPYRNASKQIFKIFSKYCSSLQKIGLDEAFMDITQTVNERLKSKYIDQVPELYEKLDDLVCEIPVDWGNYGITIRSEEENSGDASTEKKGDLDWSLTTWCDLQLAVGAEVAAEIRQAIFDELGLTCSAGIAHYKVVAKLCSSKNKPNKQTILRNGALSNFMKDIPFTKIRNLGGKLGSEVESDLKIDKASDLWQYNIEFLQAKYGQSTVNATKAPKSLMAAKSMRQPVTTAKEMERWLSTLCAELHTRVTTNLEDYGSWPKTLSLHYRTARGAVQSRSKSCPMLYKSDFKDSVHLSKIQMNPVIYIAYVLDRFLKRVIELFGTIEDPYPCVGISLQANGCAQDESSSSHDISKFLVQRSQKQPPQTNILENKQESQEAQIVRGQPSDRKHGFFAAFHTETQNTPSKTSPRDPEDALSFNLETTSDSLWTCDKCHERIPHTQVEEHTDYHFALEIQVSDRVPTQVNTSSVSIAKPKGKGKRKSKAEISKAEKKHKISTFFQKSS</sequence>
<evidence type="ECO:0000259" key="12">
    <source>
        <dbReference type="PROSITE" id="PS51907"/>
    </source>
</evidence>
<proteinExistence type="predicted"/>
<dbReference type="InterPro" id="IPR043128">
    <property type="entry name" value="Rev_trsase/Diguanyl_cyclase"/>
</dbReference>
<comment type="subcellular location">
    <subcellularLocation>
        <location evidence="1">Nucleus</location>
    </subcellularLocation>
</comment>
<evidence type="ECO:0000313" key="13">
    <source>
        <dbReference type="EMBL" id="OAD73356.1"/>
    </source>
</evidence>
<dbReference type="Pfam" id="PF00817">
    <property type="entry name" value="IMS"/>
    <property type="match status" value="1"/>
</dbReference>
<dbReference type="InParanoid" id="A0A167MNC4"/>
<evidence type="ECO:0000256" key="9">
    <source>
        <dbReference type="ARBA" id="ARBA00044975"/>
    </source>
</evidence>
<dbReference type="InterPro" id="IPR052230">
    <property type="entry name" value="DNA_polymerase_eta"/>
</dbReference>
<dbReference type="InterPro" id="IPR001126">
    <property type="entry name" value="UmuC"/>
</dbReference>
<evidence type="ECO:0000256" key="7">
    <source>
        <dbReference type="ARBA" id="ARBA00023204"/>
    </source>
</evidence>
<evidence type="ECO:0000256" key="6">
    <source>
        <dbReference type="ARBA" id="ARBA00022833"/>
    </source>
</evidence>
<dbReference type="SUPFAM" id="SSF56672">
    <property type="entry name" value="DNA/RNA polymerases"/>
    <property type="match status" value="1"/>
</dbReference>
<feature type="region of interest" description="Disordered" evidence="10">
    <location>
        <begin position="463"/>
        <end position="490"/>
    </location>
</feature>
<name>A0A167MNC4_PHYB8</name>
<dbReference type="InterPro" id="IPR043502">
    <property type="entry name" value="DNA/RNA_pol_sf"/>
</dbReference>
<feature type="domain" description="UmuC" evidence="11">
    <location>
        <begin position="15"/>
        <end position="279"/>
    </location>
</feature>
<dbReference type="Pfam" id="PF18439">
    <property type="entry name" value="zf_UBZ"/>
    <property type="match status" value="1"/>
</dbReference>
<dbReference type="GO" id="GO:0070987">
    <property type="term" value="P:error-free translesion synthesis"/>
    <property type="evidence" value="ECO:0007669"/>
    <property type="project" value="UniProtKB-ARBA"/>
</dbReference>
<dbReference type="GO" id="GO:0035861">
    <property type="term" value="C:site of double-strand break"/>
    <property type="evidence" value="ECO:0007669"/>
    <property type="project" value="TreeGrafter"/>
</dbReference>
<dbReference type="GO" id="GO:0005634">
    <property type="term" value="C:nucleus"/>
    <property type="evidence" value="ECO:0007669"/>
    <property type="project" value="UniProtKB-SubCell"/>
</dbReference>
<evidence type="ECO:0000313" key="14">
    <source>
        <dbReference type="Proteomes" id="UP000077315"/>
    </source>
</evidence>
<feature type="domain" description="UBZ3-type" evidence="12">
    <location>
        <begin position="529"/>
        <end position="563"/>
    </location>
</feature>
<evidence type="ECO:0000259" key="11">
    <source>
        <dbReference type="PROSITE" id="PS50173"/>
    </source>
</evidence>
<dbReference type="PIRSF" id="PIRSF036603">
    <property type="entry name" value="DPol_eta"/>
    <property type="match status" value="1"/>
</dbReference>
<dbReference type="GO" id="GO:0009314">
    <property type="term" value="P:response to radiation"/>
    <property type="evidence" value="ECO:0007669"/>
    <property type="project" value="TreeGrafter"/>
</dbReference>
<protein>
    <recommendedName>
        <fullName evidence="9">DNA polymerase eta</fullName>
    </recommendedName>
</protein>
<dbReference type="PANTHER" id="PTHR45873:SF1">
    <property type="entry name" value="DNA POLYMERASE ETA"/>
    <property type="match status" value="1"/>
</dbReference>
<dbReference type="PROSITE" id="PS50173">
    <property type="entry name" value="UMUC"/>
    <property type="match status" value="1"/>
</dbReference>
<dbReference type="GO" id="GO:0003887">
    <property type="term" value="F:DNA-directed DNA polymerase activity"/>
    <property type="evidence" value="ECO:0007669"/>
    <property type="project" value="TreeGrafter"/>
</dbReference>
<evidence type="ECO:0000256" key="10">
    <source>
        <dbReference type="SAM" id="MobiDB-lite"/>
    </source>
</evidence>
<dbReference type="EMBL" id="KV440981">
    <property type="protein sequence ID" value="OAD73356.1"/>
    <property type="molecule type" value="Genomic_DNA"/>
</dbReference>
<dbReference type="STRING" id="763407.A0A167MNC4"/>
<evidence type="ECO:0000256" key="4">
    <source>
        <dbReference type="ARBA" id="ARBA00022763"/>
    </source>
</evidence>
<dbReference type="InterPro" id="IPR017961">
    <property type="entry name" value="DNA_pol_Y-fam_little_finger"/>
</dbReference>
<dbReference type="PANTHER" id="PTHR45873">
    <property type="entry name" value="DNA POLYMERASE ETA"/>
    <property type="match status" value="1"/>
</dbReference>
<dbReference type="GO" id="GO:0005657">
    <property type="term" value="C:replication fork"/>
    <property type="evidence" value="ECO:0007669"/>
    <property type="project" value="UniProtKB-ARBA"/>
</dbReference>
<dbReference type="FunCoup" id="A0A167MNC4">
    <property type="interactions" value="232"/>
</dbReference>
<feature type="compositionally biased region" description="Polar residues" evidence="10">
    <location>
        <begin position="504"/>
        <end position="513"/>
    </location>
</feature>
<dbReference type="GO" id="GO:0007064">
    <property type="term" value="P:mitotic sister chromatid cohesion"/>
    <property type="evidence" value="ECO:0007669"/>
    <property type="project" value="UniProtKB-ARBA"/>
</dbReference>
<evidence type="ECO:0000256" key="1">
    <source>
        <dbReference type="ARBA" id="ARBA00004123"/>
    </source>
</evidence>
<reference evidence="14" key="1">
    <citation type="submission" date="2015-06" db="EMBL/GenBank/DDBJ databases">
        <title>Expansion of signal transduction pathways in fungi by whole-genome duplication.</title>
        <authorList>
            <consortium name="DOE Joint Genome Institute"/>
            <person name="Corrochano L.M."/>
            <person name="Kuo A."/>
            <person name="Marcet-Houben M."/>
            <person name="Polaino S."/>
            <person name="Salamov A."/>
            <person name="Villalobos J.M."/>
            <person name="Alvarez M.I."/>
            <person name="Avalos J."/>
            <person name="Benito E.P."/>
            <person name="Benoit I."/>
            <person name="Burger G."/>
            <person name="Camino L.P."/>
            <person name="Canovas D."/>
            <person name="Cerda-Olmedo E."/>
            <person name="Cheng J.-F."/>
            <person name="Dominguez A."/>
            <person name="Elias M."/>
            <person name="Eslava A.P."/>
            <person name="Glaser F."/>
            <person name="Grimwood J."/>
            <person name="Gutierrez G."/>
            <person name="Heitman J."/>
            <person name="Henrissat B."/>
            <person name="Iturriaga E.A."/>
            <person name="Lang B.F."/>
            <person name="Lavin J.L."/>
            <person name="Lee S."/>
            <person name="Li W."/>
            <person name="Lindquist E."/>
            <person name="Lopez-Garcia S."/>
            <person name="Luque E.M."/>
            <person name="Marcos A.T."/>
            <person name="Martin J."/>
            <person name="McCluskey K."/>
            <person name="Medina H.R."/>
            <person name="Miralles-Duran A."/>
            <person name="Miyazaki A."/>
            <person name="Munoz-Torres E."/>
            <person name="Oguiza J.A."/>
            <person name="Ohm R."/>
            <person name="Olmedo M."/>
            <person name="Orejas M."/>
            <person name="Ortiz-Castellanos L."/>
            <person name="Pisabarro A.G."/>
            <person name="Rodriguez-Romero J."/>
            <person name="Ruiz-Herrera J."/>
            <person name="Ruiz-Vazquez R."/>
            <person name="Sanz C."/>
            <person name="Schackwitz W."/>
            <person name="Schmutz J."/>
            <person name="Shahriari M."/>
            <person name="Shelest E."/>
            <person name="Silva-Franco F."/>
            <person name="Soanes D."/>
            <person name="Syed K."/>
            <person name="Tagua V.G."/>
            <person name="Talbot N.J."/>
            <person name="Thon M."/>
            <person name="De vries R.P."/>
            <person name="Wiebenga A."/>
            <person name="Yadav J.S."/>
            <person name="Braun E.L."/>
            <person name="Baker S."/>
            <person name="Garre V."/>
            <person name="Horwitz B."/>
            <person name="Torres-Martinez S."/>
            <person name="Idnurm A."/>
            <person name="Herrera-Estrella A."/>
            <person name="Gabaldon T."/>
            <person name="Grigoriev I.V."/>
        </authorList>
    </citation>
    <scope>NUCLEOTIDE SEQUENCE [LARGE SCALE GENOMIC DNA]</scope>
    <source>
        <strain evidence="14">NRRL 1555(-)</strain>
    </source>
</reference>
<dbReference type="Gene3D" id="3.30.70.270">
    <property type="match status" value="1"/>
</dbReference>
<dbReference type="GO" id="GO:0006281">
    <property type="term" value="P:DNA repair"/>
    <property type="evidence" value="ECO:0007669"/>
    <property type="project" value="UniProtKB-KW"/>
</dbReference>
<keyword evidence="5" id="KW-0863">Zinc-finger</keyword>
<dbReference type="AlphaFoldDB" id="A0A167MNC4"/>
<dbReference type="PROSITE" id="PS51907">
    <property type="entry name" value="ZF_UBZ3"/>
    <property type="match status" value="1"/>
</dbReference>
<feature type="compositionally biased region" description="Polar residues" evidence="10">
    <location>
        <begin position="463"/>
        <end position="476"/>
    </location>
</feature>
<feature type="region of interest" description="Disordered" evidence="10">
    <location>
        <begin position="571"/>
        <end position="609"/>
    </location>
</feature>
<dbReference type="GeneID" id="29002472"/>
<dbReference type="GO" id="GO:0003684">
    <property type="term" value="F:damaged DNA binding"/>
    <property type="evidence" value="ECO:0007669"/>
    <property type="project" value="InterPro"/>
</dbReference>
<evidence type="ECO:0000256" key="8">
    <source>
        <dbReference type="ARBA" id="ARBA00023242"/>
    </source>
</evidence>
<keyword evidence="7" id="KW-0234">DNA repair</keyword>
<accession>A0A167MNC4</accession>
<dbReference type="Gene3D" id="3.30.1490.100">
    <property type="entry name" value="DNA polymerase, Y-family, little finger domain"/>
    <property type="match status" value="1"/>
</dbReference>
<feature type="region of interest" description="Disordered" evidence="10">
    <location>
        <begin position="503"/>
        <end position="522"/>
    </location>
</feature>
<dbReference type="Gene3D" id="3.40.1170.60">
    <property type="match status" value="1"/>
</dbReference>
<keyword evidence="4" id="KW-0227">DNA damage</keyword>
<evidence type="ECO:0000256" key="5">
    <source>
        <dbReference type="ARBA" id="ARBA00022771"/>
    </source>
</evidence>
<dbReference type="Pfam" id="PF21704">
    <property type="entry name" value="POLH-Rev1_HhH"/>
    <property type="match status" value="1"/>
</dbReference>
<dbReference type="OrthoDB" id="5723at2759"/>
<dbReference type="InterPro" id="IPR041298">
    <property type="entry name" value="UBZ3"/>
</dbReference>